<protein>
    <submittedName>
        <fullName evidence="3">MarR family transcriptional regulator</fullName>
    </submittedName>
</protein>
<dbReference type="Proteomes" id="UP000502641">
    <property type="component" value="Chromosome"/>
</dbReference>
<keyword evidence="4" id="KW-1185">Reference proteome</keyword>
<dbReference type="Gene3D" id="1.10.10.10">
    <property type="entry name" value="Winged helix-like DNA-binding domain superfamily/Winged helix DNA-binding domain"/>
    <property type="match status" value="1"/>
</dbReference>
<gene>
    <name evidence="3" type="ORF">HKX69_34220</name>
</gene>
<evidence type="ECO:0000313" key="4">
    <source>
        <dbReference type="Proteomes" id="UP000502641"/>
    </source>
</evidence>
<dbReference type="InterPro" id="IPR039422">
    <property type="entry name" value="MarR/SlyA-like"/>
</dbReference>
<dbReference type="AlphaFoldDB" id="A0A6M4PTF9"/>
<dbReference type="RefSeq" id="WP_171159317.1">
    <property type="nucleotide sequence ID" value="NZ_CP053189.1"/>
</dbReference>
<evidence type="ECO:0000259" key="2">
    <source>
        <dbReference type="PROSITE" id="PS50995"/>
    </source>
</evidence>
<dbReference type="GO" id="GO:0006950">
    <property type="term" value="P:response to stress"/>
    <property type="evidence" value="ECO:0007669"/>
    <property type="project" value="TreeGrafter"/>
</dbReference>
<dbReference type="KEGG" id="sarg:HKX69_34220"/>
<evidence type="ECO:0000256" key="1">
    <source>
        <dbReference type="SAM" id="MobiDB-lite"/>
    </source>
</evidence>
<proteinExistence type="predicted"/>
<dbReference type="PROSITE" id="PS50995">
    <property type="entry name" value="HTH_MARR_2"/>
    <property type="match status" value="1"/>
</dbReference>
<feature type="region of interest" description="Disordered" evidence="1">
    <location>
        <begin position="1"/>
        <end position="20"/>
    </location>
</feature>
<evidence type="ECO:0000313" key="3">
    <source>
        <dbReference type="EMBL" id="QJS13924.1"/>
    </source>
</evidence>
<reference evidence="3 4" key="1">
    <citation type="submission" date="2020-05" db="EMBL/GenBank/DDBJ databases">
        <authorList>
            <person name="Li K."/>
        </authorList>
    </citation>
    <scope>NUCLEOTIDE SEQUENCE [LARGE SCALE GENOMIC DNA]</scope>
    <source>
        <strain evidence="4">jing01</strain>
    </source>
</reference>
<dbReference type="Pfam" id="PF01047">
    <property type="entry name" value="MarR"/>
    <property type="match status" value="1"/>
</dbReference>
<name>A0A6M4PTF9_9ACTN</name>
<sequence>MNDASDCGGQTPRPDTEIRPPSLLALPSYLVSHVARLGHDVLIAAVAEHGLRLPHFAALTALADFGPLPQHVLADRLALNRSHLVGYLDTLEQRDLVRRTRDPADRRRQVVELTPGGEDLQRRLLVVAERSQEAFLHDLSPAERATLIALLRKVLVTEDHSARTGG</sequence>
<accession>A0A6M4PTF9</accession>
<dbReference type="GO" id="GO:0003700">
    <property type="term" value="F:DNA-binding transcription factor activity"/>
    <property type="evidence" value="ECO:0007669"/>
    <property type="project" value="InterPro"/>
</dbReference>
<dbReference type="PANTHER" id="PTHR33164:SF95">
    <property type="entry name" value="TRANSCRIPTIONAL REGULATOR"/>
    <property type="match status" value="1"/>
</dbReference>
<dbReference type="SMART" id="SM00347">
    <property type="entry name" value="HTH_MARR"/>
    <property type="match status" value="1"/>
</dbReference>
<dbReference type="SUPFAM" id="SSF46785">
    <property type="entry name" value="Winged helix' DNA-binding domain"/>
    <property type="match status" value="1"/>
</dbReference>
<dbReference type="InterPro" id="IPR036390">
    <property type="entry name" value="WH_DNA-bd_sf"/>
</dbReference>
<dbReference type="InterPro" id="IPR000835">
    <property type="entry name" value="HTH_MarR-typ"/>
</dbReference>
<dbReference type="InterPro" id="IPR036388">
    <property type="entry name" value="WH-like_DNA-bd_sf"/>
</dbReference>
<dbReference type="EMBL" id="CP053189">
    <property type="protein sequence ID" value="QJS13924.1"/>
    <property type="molecule type" value="Genomic_DNA"/>
</dbReference>
<dbReference type="PRINTS" id="PR00598">
    <property type="entry name" value="HTHMARR"/>
</dbReference>
<dbReference type="PANTHER" id="PTHR33164">
    <property type="entry name" value="TRANSCRIPTIONAL REGULATOR, MARR FAMILY"/>
    <property type="match status" value="1"/>
</dbReference>
<feature type="domain" description="HTH marR-type" evidence="2">
    <location>
        <begin position="27"/>
        <end position="156"/>
    </location>
</feature>
<organism evidence="3 4">
    <name type="scientific">Streptomyces argyrophylli</name>
    <dbReference type="NCBI Taxonomy" id="2726118"/>
    <lineage>
        <taxon>Bacteria</taxon>
        <taxon>Bacillati</taxon>
        <taxon>Actinomycetota</taxon>
        <taxon>Actinomycetes</taxon>
        <taxon>Kitasatosporales</taxon>
        <taxon>Streptomycetaceae</taxon>
        <taxon>Streptomyces</taxon>
    </lineage>
</organism>